<protein>
    <submittedName>
        <fullName evidence="1">Uncharacterized protein</fullName>
    </submittedName>
</protein>
<name>A0A380D8F1_9GAMM</name>
<proteinExistence type="predicted"/>
<dbReference type="Proteomes" id="UP000255529">
    <property type="component" value="Unassembled WGS sequence"/>
</dbReference>
<evidence type="ECO:0000313" key="1">
    <source>
        <dbReference type="EMBL" id="SUJ86134.1"/>
    </source>
</evidence>
<sequence length="41" mass="4840">MYSPTSLRIKLSHFMIEDPPTDSIDTQHEYQWSFVAPQCCH</sequence>
<dbReference type="AlphaFoldDB" id="A0A380D8F1"/>
<reference evidence="1 2" key="1">
    <citation type="submission" date="2018-06" db="EMBL/GenBank/DDBJ databases">
        <authorList>
            <consortium name="Pathogen Informatics"/>
            <person name="Doyle S."/>
        </authorList>
    </citation>
    <scope>NUCLEOTIDE SEQUENCE [LARGE SCALE GENOMIC DNA]</scope>
    <source>
        <strain evidence="1 2">NCTC11544</strain>
    </source>
</reference>
<gene>
    <name evidence="1" type="ORF">NCTC11544_05890</name>
</gene>
<organism evidence="1 2">
    <name type="scientific">Serratia quinivorans</name>
    <dbReference type="NCBI Taxonomy" id="137545"/>
    <lineage>
        <taxon>Bacteria</taxon>
        <taxon>Pseudomonadati</taxon>
        <taxon>Pseudomonadota</taxon>
        <taxon>Gammaproteobacteria</taxon>
        <taxon>Enterobacterales</taxon>
        <taxon>Yersiniaceae</taxon>
        <taxon>Serratia</taxon>
    </lineage>
</organism>
<evidence type="ECO:0000313" key="2">
    <source>
        <dbReference type="Proteomes" id="UP000255529"/>
    </source>
</evidence>
<dbReference type="EMBL" id="UGYN01000003">
    <property type="protein sequence ID" value="SUJ86134.1"/>
    <property type="molecule type" value="Genomic_DNA"/>
</dbReference>
<accession>A0A380D8F1</accession>